<organism evidence="1 2">
    <name type="scientific">Bacillus pseudomycoides</name>
    <dbReference type="NCBI Taxonomy" id="64104"/>
    <lineage>
        <taxon>Bacteria</taxon>
        <taxon>Bacillati</taxon>
        <taxon>Bacillota</taxon>
        <taxon>Bacilli</taxon>
        <taxon>Bacillales</taxon>
        <taxon>Bacillaceae</taxon>
        <taxon>Bacillus</taxon>
        <taxon>Bacillus cereus group</taxon>
    </lineage>
</organism>
<protein>
    <submittedName>
        <fullName evidence="1">Uncharacterized protein</fullName>
    </submittedName>
</protein>
<accession>A0A1Y3MPH1</accession>
<gene>
    <name evidence="1" type="ORF">BW425_09645</name>
</gene>
<proteinExistence type="predicted"/>
<dbReference type="Proteomes" id="UP000195321">
    <property type="component" value="Unassembled WGS sequence"/>
</dbReference>
<name>A0A1Y3MPH1_9BACI</name>
<comment type="caution">
    <text evidence="1">The sequence shown here is derived from an EMBL/GenBank/DDBJ whole genome shotgun (WGS) entry which is preliminary data.</text>
</comment>
<dbReference type="AlphaFoldDB" id="A0A1Y3MPH1"/>
<evidence type="ECO:0000313" key="2">
    <source>
        <dbReference type="Proteomes" id="UP000195321"/>
    </source>
</evidence>
<reference evidence="1 2" key="1">
    <citation type="submission" date="2017-02" db="EMBL/GenBank/DDBJ databases">
        <title>Bacillus pseudomycoides isolate FSL K6-0042.</title>
        <authorList>
            <person name="Kovac J."/>
        </authorList>
    </citation>
    <scope>NUCLEOTIDE SEQUENCE [LARGE SCALE GENOMIC DNA]</scope>
    <source>
        <strain evidence="1 2">FSL K6-0042</strain>
    </source>
</reference>
<dbReference type="EMBL" id="MWPX01000008">
    <property type="protein sequence ID" value="OUM49063.1"/>
    <property type="molecule type" value="Genomic_DNA"/>
</dbReference>
<evidence type="ECO:0000313" key="1">
    <source>
        <dbReference type="EMBL" id="OUM49063.1"/>
    </source>
</evidence>
<sequence>MKTKKDIHSFSLFVFTRHGAKKGSDRFYPWTDSLFPQKRKVFYQFFNLYTNKRSSKLCLIFMSFYYC</sequence>